<feature type="transmembrane region" description="Helical" evidence="1">
    <location>
        <begin position="42"/>
        <end position="65"/>
    </location>
</feature>
<evidence type="ECO:0000313" key="2">
    <source>
        <dbReference type="EMBL" id="KRG22274.1"/>
    </source>
</evidence>
<protein>
    <submittedName>
        <fullName evidence="3">DUF2970 domain-containing protein</fullName>
    </submittedName>
</protein>
<comment type="caution">
    <text evidence="2">The sequence shown here is derived from an EMBL/GenBank/DDBJ whole genome shotgun (WGS) entry which is preliminary data.</text>
</comment>
<proteinExistence type="predicted"/>
<reference evidence="3" key="3">
    <citation type="submission" date="2021-06" db="EMBL/GenBank/DDBJ databases">
        <title>Genomic Description and Analysis of Intracellular Bacteria, Candidatus Berkiella cookevillensis and Candidatus Berkiella aquae.</title>
        <authorList>
            <person name="Kidane D.T."/>
            <person name="Mehari Y.T."/>
            <person name="Rice F.C."/>
            <person name="Arivett B.A."/>
            <person name="Farone A.L."/>
            <person name="Berk S.G."/>
            <person name="Farone M.B."/>
        </authorList>
    </citation>
    <scope>NUCLEOTIDE SEQUENCE</scope>
    <source>
        <strain evidence="3">HT99</strain>
    </source>
</reference>
<dbReference type="OrthoDB" id="5625885at2"/>
<evidence type="ECO:0000256" key="1">
    <source>
        <dbReference type="SAM" id="Phobius"/>
    </source>
</evidence>
<dbReference type="InterPro" id="IPR021344">
    <property type="entry name" value="DUF2970"/>
</dbReference>
<evidence type="ECO:0000313" key="3">
    <source>
        <dbReference type="EMBL" id="MCS5712525.1"/>
    </source>
</evidence>
<name>A0A0Q9YX26_9GAMM</name>
<gene>
    <name evidence="2" type="ORF">HT99x_00693</name>
    <name evidence="3" type="ORF">HT99x_013880</name>
</gene>
<dbReference type="Pfam" id="PF11174">
    <property type="entry name" value="DUF2970"/>
    <property type="match status" value="1"/>
</dbReference>
<reference evidence="3" key="2">
    <citation type="journal article" date="2016" name="Genome Announc.">
        <title>Draft Genome Sequences of Two Novel Amoeba-Resistant Intranuclear Bacteria, 'Candidatus Berkiella cookevillensis' and 'Candidatus Berkiella aquae'.</title>
        <authorList>
            <person name="Mehari Y.T."/>
            <person name="Arivett B.A."/>
            <person name="Farone A.L."/>
            <person name="Gunderson J.H."/>
            <person name="Farone M.B."/>
        </authorList>
    </citation>
    <scope>NUCLEOTIDE SEQUENCE</scope>
    <source>
        <strain evidence="3">HT99</strain>
    </source>
</reference>
<organism evidence="2">
    <name type="scientific">Candidatus Berkiella aquae</name>
    <dbReference type="NCBI Taxonomy" id="295108"/>
    <lineage>
        <taxon>Bacteria</taxon>
        <taxon>Pseudomonadati</taxon>
        <taxon>Pseudomonadota</taxon>
        <taxon>Gammaproteobacteria</taxon>
        <taxon>Candidatus Berkiellales</taxon>
        <taxon>Candidatus Berkiellaceae</taxon>
        <taxon>Candidatus Berkiella</taxon>
    </lineage>
</organism>
<accession>A0A0Q9YX26</accession>
<keyword evidence="4" id="KW-1185">Reference proteome</keyword>
<reference evidence="2" key="1">
    <citation type="submission" date="2015-09" db="EMBL/GenBank/DDBJ databases">
        <title>Draft Genome Sequences of Two Novel Amoeba-resistant Intranuclear Bacteria, Candidatus Berkiella cookevillensis and Candidatus Berkiella aquae.</title>
        <authorList>
            <person name="Mehari Y.T."/>
            <person name="Arivett B.A."/>
            <person name="Farone A.L."/>
            <person name="Gunderson J.H."/>
            <person name="Farone M.B."/>
        </authorList>
    </citation>
    <scope>NUCLEOTIDE SEQUENCE [LARGE SCALE GENOMIC DNA]</scope>
    <source>
        <strain evidence="2">HT99</strain>
    </source>
</reference>
<dbReference type="EMBL" id="LKAJ02000001">
    <property type="protein sequence ID" value="MCS5712525.1"/>
    <property type="molecule type" value="Genomic_DNA"/>
</dbReference>
<dbReference type="EMBL" id="LKAJ01000002">
    <property type="protein sequence ID" value="KRG22274.1"/>
    <property type="molecule type" value="Genomic_DNA"/>
</dbReference>
<keyword evidence="1" id="KW-0812">Transmembrane</keyword>
<keyword evidence="1" id="KW-1133">Transmembrane helix</keyword>
<dbReference type="Proteomes" id="UP000051497">
    <property type="component" value="Unassembled WGS sequence"/>
</dbReference>
<sequence length="70" mass="7810">MSDEQKKVTLMQVISSVLAAMFGVQSAKNRERDFSKGEPWHYAVVGLIFTIIFILIVYGVVQLVISKAAH</sequence>
<dbReference type="RefSeq" id="WP_075065332.1">
    <property type="nucleotide sequence ID" value="NZ_LKAJ02000001.1"/>
</dbReference>
<dbReference type="STRING" id="295108.HT99x_00693"/>
<dbReference type="AlphaFoldDB" id="A0A0Q9YX26"/>
<keyword evidence="1" id="KW-0472">Membrane</keyword>
<evidence type="ECO:0000313" key="4">
    <source>
        <dbReference type="Proteomes" id="UP000051497"/>
    </source>
</evidence>